<dbReference type="Gene3D" id="3.40.50.2000">
    <property type="entry name" value="Glycogen Phosphorylase B"/>
    <property type="match status" value="2"/>
</dbReference>
<dbReference type="SUPFAM" id="SSF53756">
    <property type="entry name" value="UDP-Glycosyltransferase/glycogen phosphorylase"/>
    <property type="match status" value="1"/>
</dbReference>
<dbReference type="Pfam" id="PF00534">
    <property type="entry name" value="Glycos_transf_1"/>
    <property type="match status" value="1"/>
</dbReference>
<proteinExistence type="predicted"/>
<dbReference type="EC" id="2.4.1.290" evidence="3"/>
<reference evidence="3" key="1">
    <citation type="submission" date="2019-11" db="EMBL/GenBank/DDBJ databases">
        <authorList>
            <person name="Feng L."/>
        </authorList>
    </citation>
    <scope>NUCLEOTIDE SEQUENCE</scope>
    <source>
        <strain evidence="3">ElimosumLFYP34</strain>
    </source>
</reference>
<dbReference type="InterPro" id="IPR001296">
    <property type="entry name" value="Glyco_trans_1"/>
</dbReference>
<gene>
    <name evidence="3" type="primary">pglA</name>
    <name evidence="3" type="ORF">ELLFYP34_01047</name>
</gene>
<dbReference type="AlphaFoldDB" id="A0A6N3H8M0"/>
<evidence type="ECO:0000259" key="2">
    <source>
        <dbReference type="Pfam" id="PF13477"/>
    </source>
</evidence>
<dbReference type="CDD" id="cd03808">
    <property type="entry name" value="GT4_CapM-like"/>
    <property type="match status" value="1"/>
</dbReference>
<name>A0A6N3H8M0_EUBLI</name>
<dbReference type="Pfam" id="PF13477">
    <property type="entry name" value="Glyco_trans_4_2"/>
    <property type="match status" value="1"/>
</dbReference>
<keyword evidence="3" id="KW-0808">Transferase</keyword>
<dbReference type="PANTHER" id="PTHR12526">
    <property type="entry name" value="GLYCOSYLTRANSFERASE"/>
    <property type="match status" value="1"/>
</dbReference>
<keyword evidence="3" id="KW-0328">Glycosyltransferase</keyword>
<sequence length="348" mass="40143">MLRDGWKVHLLIPKENIEKIQEFEQKGCKIDYIKINSHGTNPCEDLILIYKYKQKLIELAPDIVMTFTIKPTLYCGISCNKLRIPFISTITGLGIAVENPSVKQKLIILLYKMTFKKVRCVFFQNAKNKYFFDKHNIKIKRQKLVPGSGVNLDAHCYEPYPEKDDTIRFLFIGRMMKDKGIDELLAAAQRIKEKHDHVFFDLIGFCEADYKGKAQMETLHKQKMINYMGHQDAIHDHIKAHHALIHPSYHEGMANVLLEAAACGRPVLASNIPGCQEAFDEGITGFGFEPRNVDDLVQAIEKFIALPYENKKAMGIAGRKKMEREFDRQIVVDDYMEEIENILKNKHQ</sequence>
<feature type="domain" description="Glycosyltransferase subfamily 4-like N-terminal" evidence="2">
    <location>
        <begin position="3"/>
        <end position="125"/>
    </location>
</feature>
<evidence type="ECO:0000259" key="1">
    <source>
        <dbReference type="Pfam" id="PF00534"/>
    </source>
</evidence>
<dbReference type="EMBL" id="CACRTR010000023">
    <property type="protein sequence ID" value="VYU73244.1"/>
    <property type="molecule type" value="Genomic_DNA"/>
</dbReference>
<dbReference type="GO" id="GO:0102335">
    <property type="term" value="F:N,N'-diacetylbacillosaminyl-diphospho-undecaprenol alpha-1,3-N-acetylgalactosaminyltransferase activity"/>
    <property type="evidence" value="ECO:0007669"/>
    <property type="project" value="UniProtKB-EC"/>
</dbReference>
<evidence type="ECO:0000313" key="3">
    <source>
        <dbReference type="EMBL" id="VYU73244.1"/>
    </source>
</evidence>
<dbReference type="InterPro" id="IPR028098">
    <property type="entry name" value="Glyco_trans_4-like_N"/>
</dbReference>
<accession>A0A6N3H8M0</accession>
<organism evidence="3">
    <name type="scientific">Eubacterium limosum</name>
    <dbReference type="NCBI Taxonomy" id="1736"/>
    <lineage>
        <taxon>Bacteria</taxon>
        <taxon>Bacillati</taxon>
        <taxon>Bacillota</taxon>
        <taxon>Clostridia</taxon>
        <taxon>Eubacteriales</taxon>
        <taxon>Eubacteriaceae</taxon>
        <taxon>Eubacterium</taxon>
    </lineage>
</organism>
<protein>
    <submittedName>
        <fullName evidence="3">N,N'-diacetylbacillosaminyl-diphospho-undecaprenol alpha-1,3-N-acetylgalactosaminyltransferase</fullName>
        <ecNumber evidence="3">2.4.1.290</ecNumber>
    </submittedName>
</protein>
<feature type="domain" description="Glycosyl transferase family 1" evidence="1">
    <location>
        <begin position="161"/>
        <end position="320"/>
    </location>
</feature>